<proteinExistence type="predicted"/>
<gene>
    <name evidence="3" type="ORF">KRR39_23235</name>
</gene>
<feature type="region of interest" description="Disordered" evidence="1">
    <location>
        <begin position="149"/>
        <end position="218"/>
    </location>
</feature>
<dbReference type="KEGG" id="nps:KRR39_23235"/>
<dbReference type="EMBL" id="CP077062">
    <property type="protein sequence ID" value="QWZ08204.1"/>
    <property type="molecule type" value="Genomic_DNA"/>
</dbReference>
<keyword evidence="2" id="KW-0812">Transmembrane</keyword>
<feature type="compositionally biased region" description="Low complexity" evidence="1">
    <location>
        <begin position="188"/>
        <end position="213"/>
    </location>
</feature>
<dbReference type="AlphaFoldDB" id="A0A975SYB7"/>
<evidence type="ECO:0000256" key="1">
    <source>
        <dbReference type="SAM" id="MobiDB-lite"/>
    </source>
</evidence>
<feature type="compositionally biased region" description="Low complexity" evidence="1">
    <location>
        <begin position="155"/>
        <end position="178"/>
    </location>
</feature>
<feature type="transmembrane region" description="Helical" evidence="2">
    <location>
        <begin position="233"/>
        <end position="251"/>
    </location>
</feature>
<dbReference type="CDD" id="cd07823">
    <property type="entry name" value="SRPBCC_5"/>
    <property type="match status" value="1"/>
</dbReference>
<evidence type="ECO:0000313" key="3">
    <source>
        <dbReference type="EMBL" id="QWZ08204.1"/>
    </source>
</evidence>
<dbReference type="InterPro" id="IPR010419">
    <property type="entry name" value="CO_DH_gsu"/>
</dbReference>
<protein>
    <submittedName>
        <fullName evidence="3">SRPBCC family protein</fullName>
    </submittedName>
</protein>
<organism evidence="3 4">
    <name type="scientific">Nocardioides panacis</name>
    <dbReference type="NCBI Taxonomy" id="2849501"/>
    <lineage>
        <taxon>Bacteria</taxon>
        <taxon>Bacillati</taxon>
        <taxon>Actinomycetota</taxon>
        <taxon>Actinomycetes</taxon>
        <taxon>Propionibacteriales</taxon>
        <taxon>Nocardioidaceae</taxon>
        <taxon>Nocardioides</taxon>
    </lineage>
</organism>
<name>A0A975SYB7_9ACTN</name>
<evidence type="ECO:0000256" key="2">
    <source>
        <dbReference type="SAM" id="Phobius"/>
    </source>
</evidence>
<dbReference type="RefSeq" id="WP_216939713.1">
    <property type="nucleotide sequence ID" value="NZ_CP077062.1"/>
</dbReference>
<dbReference type="PANTHER" id="PTHR38588:SF1">
    <property type="entry name" value="BLL0334 PROTEIN"/>
    <property type="match status" value="1"/>
</dbReference>
<reference evidence="3" key="1">
    <citation type="submission" date="2021-06" db="EMBL/GenBank/DDBJ databases">
        <title>Complete genome sequence of Nocardioides sp. G188.</title>
        <authorList>
            <person name="Im W.-T."/>
        </authorList>
    </citation>
    <scope>NUCLEOTIDE SEQUENCE</scope>
    <source>
        <strain evidence="3">G188</strain>
    </source>
</reference>
<sequence>MDLNHSFTVPASVADTWKTFEDIESVAGCFPGATVTEVDGNDFKGTCKVKLGPIAMVYSGAGTFLEKDEAARRFVIEAKGKDKRGNGTAGATVTATFAEAEPGSTRVDVQTDLAITGKPAQFGRGVIEDISNKLLQQFVTCLQDKVGKDEEPAAEEAPATTGSAPQAAPDAAGAEPPAAATPPPSSTPAPVAAPRTSTGSSGASRTASSGNSAPDDDALDLGATVLPILARTYGPQAAIALVALVVGYLLGRRRG</sequence>
<keyword evidence="2" id="KW-1133">Transmembrane helix</keyword>
<dbReference type="Pfam" id="PF06240">
    <property type="entry name" value="COXG"/>
    <property type="match status" value="1"/>
</dbReference>
<dbReference type="PANTHER" id="PTHR38588">
    <property type="entry name" value="BLL0334 PROTEIN"/>
    <property type="match status" value="1"/>
</dbReference>
<keyword evidence="2" id="KW-0472">Membrane</keyword>
<dbReference type="Proteomes" id="UP000683575">
    <property type="component" value="Chromosome"/>
</dbReference>
<evidence type="ECO:0000313" key="4">
    <source>
        <dbReference type="Proteomes" id="UP000683575"/>
    </source>
</evidence>
<accession>A0A975SYB7</accession>
<keyword evidence="4" id="KW-1185">Reference proteome</keyword>